<evidence type="ECO:0000313" key="2">
    <source>
        <dbReference type="Proteomes" id="UP000613580"/>
    </source>
</evidence>
<dbReference type="AlphaFoldDB" id="A0A8H6SAY0"/>
<dbReference type="OrthoDB" id="2999760at2759"/>
<evidence type="ECO:0000313" key="1">
    <source>
        <dbReference type="EMBL" id="KAF7296211.1"/>
    </source>
</evidence>
<keyword evidence="2" id="KW-1185">Reference proteome</keyword>
<comment type="caution">
    <text evidence="1">The sequence shown here is derived from an EMBL/GenBank/DDBJ whole genome shotgun (WGS) entry which is preliminary data.</text>
</comment>
<name>A0A8H6SAY0_MYCCL</name>
<gene>
    <name evidence="1" type="ORF">HMN09_01089800</name>
</gene>
<dbReference type="Proteomes" id="UP000613580">
    <property type="component" value="Unassembled WGS sequence"/>
</dbReference>
<dbReference type="EMBL" id="JACAZE010000017">
    <property type="protein sequence ID" value="KAF7296211.1"/>
    <property type="molecule type" value="Genomic_DNA"/>
</dbReference>
<proteinExistence type="predicted"/>
<accession>A0A8H6SAY0</accession>
<protein>
    <submittedName>
        <fullName evidence="1">Uncharacterized protein</fullName>
    </submittedName>
</protein>
<reference evidence="1" key="1">
    <citation type="submission" date="2020-05" db="EMBL/GenBank/DDBJ databases">
        <title>Mycena genomes resolve the evolution of fungal bioluminescence.</title>
        <authorList>
            <person name="Tsai I.J."/>
        </authorList>
    </citation>
    <scope>NUCLEOTIDE SEQUENCE</scope>
    <source>
        <strain evidence="1">110903Hualien_Pintung</strain>
    </source>
</reference>
<sequence length="208" mass="23758">MSRPKATRQALYSWPTMAQPNSSITPNVIGGQHLQHTSLFTNMGPTTITGGTFTQVIERRTESRFDDDESQFELVKWGHISLLKHIGSIVTYKQVHTQARRVKNIQAGQMNIHHARVFPSSELFTLVSFDGDQFESAKNKMIEMQHLHSVHIPKLFGVTHSKFQSGILFHDDLLPVSLLQAVKGLRRRFLQFSLMSQFLVCKPMDTWI</sequence>
<organism evidence="1 2">
    <name type="scientific">Mycena chlorophos</name>
    <name type="common">Agaric fungus</name>
    <name type="synonym">Agaricus chlorophos</name>
    <dbReference type="NCBI Taxonomy" id="658473"/>
    <lineage>
        <taxon>Eukaryota</taxon>
        <taxon>Fungi</taxon>
        <taxon>Dikarya</taxon>
        <taxon>Basidiomycota</taxon>
        <taxon>Agaricomycotina</taxon>
        <taxon>Agaricomycetes</taxon>
        <taxon>Agaricomycetidae</taxon>
        <taxon>Agaricales</taxon>
        <taxon>Marasmiineae</taxon>
        <taxon>Mycenaceae</taxon>
        <taxon>Mycena</taxon>
    </lineage>
</organism>